<dbReference type="RefSeq" id="WP_129718586.1">
    <property type="nucleotide sequence ID" value="NZ_PRLK01000002.1"/>
</dbReference>
<reference evidence="3 4" key="1">
    <citation type="journal article" date="2018" name="bioRxiv">
        <title>Evidence of independent acquisition and adaption of ultra-small bacteria to human hosts across the highly diverse yet reduced genomes of the phylum Saccharibacteria.</title>
        <authorList>
            <person name="McLean J.S."/>
            <person name="Bor B."/>
            <person name="To T.T."/>
            <person name="Liu Q."/>
            <person name="Kearns K.A."/>
            <person name="Solden L.M."/>
            <person name="Wrighton K.C."/>
            <person name="He X."/>
            <person name="Shi W."/>
        </authorList>
    </citation>
    <scope>NUCLEOTIDE SEQUENCE [LARGE SCALE GENOMIC DNA]</scope>
    <source>
        <strain evidence="3 4">TM7_CMJM_G6_1_HOT_870</strain>
    </source>
</reference>
<dbReference type="PANTHER" id="PTHR45947:SF3">
    <property type="entry name" value="SULFOQUINOVOSYL TRANSFERASE SQD2"/>
    <property type="match status" value="1"/>
</dbReference>
<evidence type="ECO:0000313" key="3">
    <source>
        <dbReference type="EMBL" id="RYC72826.1"/>
    </source>
</evidence>
<sequence length="402" mass="45605">MKILMLGWELPPHNSGGLGVACFYMAKALAKAGADIDFVVPYSEKHDDINFMKVVNATDFPFSSYMNPYNSFTFSKHHTLTSDIRSVQLSYIEFIKKYLEDPKNRPDIIHAHDWLTMEAGIIAKNITGAPLISHIHATEFDRSGGGYGNPQVHDIEYKGITNSDKVFAVSKNTKDIILKEYKVDEGKIEVVYNAIEPSSLATINDYDDRTFRYIEYLKTKGYTVVMTLTRFTVQKGLTYLLEAFARASQKNPKMALILVGDGEQRNELIEKTAELGISEKVFFTGFLRGERWRDAYSISDVFVMSSVNEPFGLTALEAAHFNNALIISKQSGVSEVLKNILRYDFWDTHKLASHLLAVSTSPSLLRYLKRGVKKEYTTITWSKIAEQIMHEFLSIQSESRKK</sequence>
<dbReference type="CDD" id="cd03801">
    <property type="entry name" value="GT4_PimA-like"/>
    <property type="match status" value="1"/>
</dbReference>
<dbReference type="SUPFAM" id="SSF53756">
    <property type="entry name" value="UDP-Glycosyltransferase/glycogen phosphorylase"/>
    <property type="match status" value="1"/>
</dbReference>
<feature type="domain" description="Glycosyl transferase family 1" evidence="1">
    <location>
        <begin position="218"/>
        <end position="339"/>
    </location>
</feature>
<dbReference type="EMBL" id="PRLK01000002">
    <property type="protein sequence ID" value="RYC72826.1"/>
    <property type="molecule type" value="Genomic_DNA"/>
</dbReference>
<dbReference type="Gene3D" id="3.40.50.2000">
    <property type="entry name" value="Glycogen Phosphorylase B"/>
    <property type="match status" value="2"/>
</dbReference>
<dbReference type="PANTHER" id="PTHR45947">
    <property type="entry name" value="SULFOQUINOVOSYL TRANSFERASE SQD2"/>
    <property type="match status" value="1"/>
</dbReference>
<dbReference type="InterPro" id="IPR050194">
    <property type="entry name" value="Glycosyltransferase_grp1"/>
</dbReference>
<protein>
    <submittedName>
        <fullName evidence="3">Glycogen synthase</fullName>
        <ecNumber evidence="3">2.4.1.11</ecNumber>
    </submittedName>
</protein>
<reference evidence="3 4" key="2">
    <citation type="journal article" date="2020" name="Cell Rep.">
        <title>Acquisition and Adaptation of Ultra-small Parasitic Reduced Genome Bacteria to Mammalian Hosts.</title>
        <authorList>
            <person name="McLean J.S."/>
            <person name="Bor B."/>
            <person name="Kerns K.A."/>
            <person name="Liu Q."/>
            <person name="To T.T."/>
            <person name="Solden L."/>
            <person name="Hendrickson E.L."/>
            <person name="Wrighton K."/>
            <person name="Shi W."/>
            <person name="He X."/>
        </authorList>
    </citation>
    <scope>NUCLEOTIDE SEQUENCE [LARGE SCALE GENOMIC DNA]</scope>
    <source>
        <strain evidence="3 4">TM7_CMJM_G6_1_HOT_870</strain>
    </source>
</reference>
<proteinExistence type="predicted"/>
<dbReference type="Pfam" id="PF13439">
    <property type="entry name" value="Glyco_transf_4"/>
    <property type="match status" value="1"/>
</dbReference>
<dbReference type="PROSITE" id="PS51257">
    <property type="entry name" value="PROKAR_LIPOPROTEIN"/>
    <property type="match status" value="1"/>
</dbReference>
<organism evidence="3 4">
    <name type="scientific">Candidatus Nanogingivalis gingivitcus</name>
    <dbReference type="NCBI Taxonomy" id="2171992"/>
    <lineage>
        <taxon>Bacteria</taxon>
        <taxon>Candidatus Saccharimonadota</taxon>
        <taxon>Candidatus Nanosyncoccalia</taxon>
        <taxon>Candidatus Nanogingivales</taxon>
        <taxon>Candidatus Nanogingivalaceae</taxon>
        <taxon>Candidatus Nanogingivalis</taxon>
    </lineage>
</organism>
<dbReference type="EC" id="2.4.1.11" evidence="3"/>
<dbReference type="InterPro" id="IPR001296">
    <property type="entry name" value="Glyco_trans_1"/>
</dbReference>
<feature type="domain" description="Glycosyltransferase subfamily 4-like N-terminal" evidence="2">
    <location>
        <begin position="16"/>
        <end position="198"/>
    </location>
</feature>
<keyword evidence="4" id="KW-1185">Reference proteome</keyword>
<dbReference type="InterPro" id="IPR028098">
    <property type="entry name" value="Glyco_trans_4-like_N"/>
</dbReference>
<dbReference type="GO" id="GO:0004373">
    <property type="term" value="F:alpha-1,4-glucan glucosyltransferase (UDP-glucose donor) activity"/>
    <property type="evidence" value="ECO:0007669"/>
    <property type="project" value="UniProtKB-EC"/>
</dbReference>
<evidence type="ECO:0000259" key="1">
    <source>
        <dbReference type="Pfam" id="PF00534"/>
    </source>
</evidence>
<name>A0ABY0FL61_9BACT</name>
<comment type="caution">
    <text evidence="3">The sequence shown here is derived from an EMBL/GenBank/DDBJ whole genome shotgun (WGS) entry which is preliminary data.</text>
</comment>
<accession>A0ABY0FL61</accession>
<evidence type="ECO:0000259" key="2">
    <source>
        <dbReference type="Pfam" id="PF13439"/>
    </source>
</evidence>
<dbReference type="Proteomes" id="UP001190925">
    <property type="component" value="Unassembled WGS sequence"/>
</dbReference>
<keyword evidence="3" id="KW-0328">Glycosyltransferase</keyword>
<gene>
    <name evidence="3" type="ORF">G6CMJM_00161</name>
</gene>
<evidence type="ECO:0000313" key="4">
    <source>
        <dbReference type="Proteomes" id="UP001190925"/>
    </source>
</evidence>
<keyword evidence="3" id="KW-0808">Transferase</keyword>
<dbReference type="Pfam" id="PF00534">
    <property type="entry name" value="Glycos_transf_1"/>
    <property type="match status" value="1"/>
</dbReference>